<dbReference type="GeneID" id="70784018"/>
<dbReference type="AlphaFoldDB" id="A0A2X4RPD4"/>
<dbReference type="STRING" id="38301.NX84_03125"/>
<keyword evidence="4" id="KW-1185">Reference proteome</keyword>
<dbReference type="OrthoDB" id="5195799at2"/>
<dbReference type="RefSeq" id="WP_039673694.1">
    <property type="nucleotide sequence ID" value="NZ_CP065689.1"/>
</dbReference>
<dbReference type="KEGG" id="cmin:NCTC10288_02146"/>
<sequence>MSQQTPQLTAEAARAIVEAVTGLRGVAKLSPGRFGEVALLFPGERIHGISRPSPRDDTYLELHVVVDVSSGVVLAELGDAIRDTVRSTWPTARTVDVVFADAVDSPAASPQN</sequence>
<dbReference type="EMBL" id="LS483460">
    <property type="protein sequence ID" value="SQI00828.1"/>
    <property type="molecule type" value="Genomic_DNA"/>
</dbReference>
<dbReference type="Proteomes" id="UP000249264">
    <property type="component" value="Chromosome 1"/>
</dbReference>
<evidence type="ECO:0000313" key="3">
    <source>
        <dbReference type="Proteomes" id="UP000249264"/>
    </source>
</evidence>
<organism evidence="2 3">
    <name type="scientific">Corynebacterium minutissimum</name>
    <dbReference type="NCBI Taxonomy" id="38301"/>
    <lineage>
        <taxon>Bacteria</taxon>
        <taxon>Bacillati</taxon>
        <taxon>Actinomycetota</taxon>
        <taxon>Actinomycetes</taxon>
        <taxon>Mycobacteriales</taxon>
        <taxon>Corynebacteriaceae</taxon>
        <taxon>Corynebacterium</taxon>
    </lineage>
</organism>
<evidence type="ECO:0008006" key="5">
    <source>
        <dbReference type="Google" id="ProtNLM"/>
    </source>
</evidence>
<protein>
    <recommendedName>
        <fullName evidence="5">Asp23/Gls24 family envelope stress response protein</fullName>
    </recommendedName>
</protein>
<evidence type="ECO:0000313" key="2">
    <source>
        <dbReference type="EMBL" id="SQI00828.1"/>
    </source>
</evidence>
<reference evidence="2 3" key="1">
    <citation type="submission" date="2018-06" db="EMBL/GenBank/DDBJ databases">
        <authorList>
            <consortium name="Pathogen Informatics"/>
            <person name="Doyle S."/>
        </authorList>
    </citation>
    <scope>NUCLEOTIDE SEQUENCE [LARGE SCALE GENOMIC DNA]</scope>
    <source>
        <strain evidence="2 3">NCTC10288</strain>
    </source>
</reference>
<dbReference type="Proteomes" id="UP000594905">
    <property type="component" value="Chromosome"/>
</dbReference>
<accession>A0A2X4RPD4</accession>
<evidence type="ECO:0000313" key="4">
    <source>
        <dbReference type="Proteomes" id="UP000594905"/>
    </source>
</evidence>
<gene>
    <name evidence="1" type="ORF">I6G51_03790</name>
    <name evidence="2" type="ORF">NCTC10288_02146</name>
</gene>
<name>A0A2X4RPD4_9CORY</name>
<proteinExistence type="predicted"/>
<evidence type="ECO:0000313" key="1">
    <source>
        <dbReference type="EMBL" id="QPS60327.1"/>
    </source>
</evidence>
<reference evidence="1 4" key="2">
    <citation type="submission" date="2020-12" db="EMBL/GenBank/DDBJ databases">
        <title>FDA dAtabase for Regulatory Grade micrObial Sequences (FDA-ARGOS): Supporting development and validation of Infectious Disease Dx tests.</title>
        <authorList>
            <person name="Sproer C."/>
            <person name="Gronow S."/>
            <person name="Severitt S."/>
            <person name="Schroder I."/>
            <person name="Tallon L."/>
            <person name="Sadzewicz L."/>
            <person name="Zhao X."/>
            <person name="Boylan J."/>
            <person name="Ott S."/>
            <person name="Bowen H."/>
            <person name="Vavikolanu K."/>
            <person name="Mehta A."/>
            <person name="Aluvathingal J."/>
            <person name="Nadendla S."/>
            <person name="Lowell S."/>
            <person name="Myers T."/>
            <person name="Yan Y."/>
            <person name="Sichtig H."/>
        </authorList>
    </citation>
    <scope>NUCLEOTIDE SEQUENCE [LARGE SCALE GENOMIC DNA]</scope>
    <source>
        <strain evidence="1 4">FDAARGOS_894</strain>
    </source>
</reference>
<dbReference type="EMBL" id="CP065689">
    <property type="protein sequence ID" value="QPS60327.1"/>
    <property type="molecule type" value="Genomic_DNA"/>
</dbReference>